<evidence type="ECO:0000313" key="10">
    <source>
        <dbReference type="Proteomes" id="UP001473302"/>
    </source>
</evidence>
<comment type="subcellular location">
    <subcellularLocation>
        <location evidence="1">Nucleus</location>
    </subcellularLocation>
</comment>
<keyword evidence="5" id="KW-0539">Nucleus</keyword>
<evidence type="ECO:0000256" key="6">
    <source>
        <dbReference type="PROSITE-ProRule" id="PRU00125"/>
    </source>
</evidence>
<name>A0ABP9Z9D1_9FUNG</name>
<sequence>MPPRFGGAPKCPRCEKSVYMAEQVLGPGGPWHNYCLTCKECNKRLDSTTLTEKENEAYCRTCYTRRWGPKGYGFAGGAAFLSTESKMPSEILKENELNSPLQQAPDVHQVPSKPELPVRREVPALPTRPPQPPSRPPAAETEVARPPVDHHHDDQQKPAASPKPSYLAHKTSYVPRKFNFQPQNDICTGCKKAVYAAELVLGAGNKYHKMCLKCSDCGKRLDSTNMVDRDFDLYCRGCYSRLFGPKGYGFGNLLTTEGATR</sequence>
<dbReference type="PROSITE" id="PS50023">
    <property type="entry name" value="LIM_DOMAIN_2"/>
    <property type="match status" value="2"/>
</dbReference>
<dbReference type="Gene3D" id="2.10.110.10">
    <property type="entry name" value="Cysteine Rich Protein"/>
    <property type="match status" value="2"/>
</dbReference>
<evidence type="ECO:0000313" key="9">
    <source>
        <dbReference type="EMBL" id="GAA5815682.1"/>
    </source>
</evidence>
<evidence type="ECO:0000256" key="2">
    <source>
        <dbReference type="ARBA" id="ARBA00022723"/>
    </source>
</evidence>
<proteinExistence type="predicted"/>
<gene>
    <name evidence="9" type="ORF">MFLAVUS_009195</name>
</gene>
<dbReference type="Proteomes" id="UP001473302">
    <property type="component" value="Unassembled WGS sequence"/>
</dbReference>
<feature type="domain" description="LIM zinc-binding" evidence="8">
    <location>
        <begin position="9"/>
        <end position="69"/>
    </location>
</feature>
<feature type="domain" description="LIM zinc-binding" evidence="8">
    <location>
        <begin position="185"/>
        <end position="245"/>
    </location>
</feature>
<feature type="region of interest" description="Disordered" evidence="7">
    <location>
        <begin position="98"/>
        <end position="166"/>
    </location>
</feature>
<keyword evidence="4 6" id="KW-0862">Zinc</keyword>
<dbReference type="EMBL" id="BAABUK010000027">
    <property type="protein sequence ID" value="GAA5815682.1"/>
    <property type="molecule type" value="Genomic_DNA"/>
</dbReference>
<protein>
    <recommendedName>
        <fullName evidence="8">LIM zinc-binding domain-containing protein</fullName>
    </recommendedName>
</protein>
<keyword evidence="3" id="KW-0677">Repeat</keyword>
<evidence type="ECO:0000256" key="1">
    <source>
        <dbReference type="ARBA" id="ARBA00004123"/>
    </source>
</evidence>
<dbReference type="SUPFAM" id="SSF57716">
    <property type="entry name" value="Glucocorticoid receptor-like (DNA-binding domain)"/>
    <property type="match status" value="4"/>
</dbReference>
<accession>A0ABP9Z9D1</accession>
<dbReference type="PANTHER" id="PTHR24215:SF35">
    <property type="entry name" value="MUSCLE LIM PROTEIN MLP84B"/>
    <property type="match status" value="1"/>
</dbReference>
<evidence type="ECO:0000259" key="8">
    <source>
        <dbReference type="PROSITE" id="PS50023"/>
    </source>
</evidence>
<dbReference type="SMART" id="SM00132">
    <property type="entry name" value="LIM"/>
    <property type="match status" value="2"/>
</dbReference>
<evidence type="ECO:0000256" key="3">
    <source>
        <dbReference type="ARBA" id="ARBA00022737"/>
    </source>
</evidence>
<dbReference type="Pfam" id="PF00412">
    <property type="entry name" value="LIM"/>
    <property type="match status" value="2"/>
</dbReference>
<feature type="compositionally biased region" description="Pro residues" evidence="7">
    <location>
        <begin position="126"/>
        <end position="136"/>
    </location>
</feature>
<feature type="compositionally biased region" description="Basic and acidic residues" evidence="7">
    <location>
        <begin position="147"/>
        <end position="156"/>
    </location>
</feature>
<dbReference type="InterPro" id="IPR001781">
    <property type="entry name" value="Znf_LIM"/>
</dbReference>
<comment type="caution">
    <text evidence="9">The sequence shown here is derived from an EMBL/GenBank/DDBJ whole genome shotgun (WGS) entry which is preliminary data.</text>
</comment>
<evidence type="ECO:0000256" key="4">
    <source>
        <dbReference type="ARBA" id="ARBA00022833"/>
    </source>
</evidence>
<organism evidence="9 10">
    <name type="scientific">Mucor flavus</name>
    <dbReference type="NCBI Taxonomy" id="439312"/>
    <lineage>
        <taxon>Eukaryota</taxon>
        <taxon>Fungi</taxon>
        <taxon>Fungi incertae sedis</taxon>
        <taxon>Mucoromycota</taxon>
        <taxon>Mucoromycotina</taxon>
        <taxon>Mucoromycetes</taxon>
        <taxon>Mucorales</taxon>
        <taxon>Mucorineae</taxon>
        <taxon>Mucoraceae</taxon>
        <taxon>Mucor</taxon>
    </lineage>
</organism>
<keyword evidence="10" id="KW-1185">Reference proteome</keyword>
<dbReference type="CDD" id="cd09326">
    <property type="entry name" value="LIM_CRP_like"/>
    <property type="match status" value="2"/>
</dbReference>
<keyword evidence="6" id="KW-0440">LIM domain</keyword>
<keyword evidence="2 6" id="KW-0479">Metal-binding</keyword>
<evidence type="ECO:0000256" key="7">
    <source>
        <dbReference type="SAM" id="MobiDB-lite"/>
    </source>
</evidence>
<reference evidence="9 10" key="1">
    <citation type="submission" date="2024-04" db="EMBL/GenBank/DDBJ databases">
        <title>genome sequences of Mucor flavus KT1a and Helicostylum pulchrum KT1b strains isolated from the surface of a dry-aged beef.</title>
        <authorList>
            <person name="Toyotome T."/>
            <person name="Hosono M."/>
            <person name="Torimaru M."/>
            <person name="Fukuda K."/>
            <person name="Mikami N."/>
        </authorList>
    </citation>
    <scope>NUCLEOTIDE SEQUENCE [LARGE SCALE GENOMIC DNA]</scope>
    <source>
        <strain evidence="9 10">KT1a</strain>
    </source>
</reference>
<evidence type="ECO:0000256" key="5">
    <source>
        <dbReference type="ARBA" id="ARBA00023242"/>
    </source>
</evidence>
<dbReference type="PANTHER" id="PTHR24215">
    <property type="entry name" value="RHO-GTPASE-ACTIVATING PROTEIN LRG1"/>
    <property type="match status" value="1"/>
</dbReference>
<dbReference type="PROSITE" id="PS00478">
    <property type="entry name" value="LIM_DOMAIN_1"/>
    <property type="match status" value="2"/>
</dbReference>